<dbReference type="HOGENOM" id="CLU_2110566_0_0_1"/>
<evidence type="ECO:0000256" key="2">
    <source>
        <dbReference type="ARBA" id="ARBA00022729"/>
    </source>
</evidence>
<dbReference type="AlphaFoldDB" id="A0A084AUV4"/>
<evidence type="ECO:0000256" key="4">
    <source>
        <dbReference type="ARBA" id="ARBA00023157"/>
    </source>
</evidence>
<organism evidence="6 7">
    <name type="scientific">Stachybotrys chartarum (strain CBS 109288 / IBT 7711)</name>
    <name type="common">Toxic black mold</name>
    <name type="synonym">Stilbospora chartarum</name>
    <dbReference type="NCBI Taxonomy" id="1280523"/>
    <lineage>
        <taxon>Eukaryota</taxon>
        <taxon>Fungi</taxon>
        <taxon>Dikarya</taxon>
        <taxon>Ascomycota</taxon>
        <taxon>Pezizomycotina</taxon>
        <taxon>Sordariomycetes</taxon>
        <taxon>Hypocreomycetidae</taxon>
        <taxon>Hypocreales</taxon>
        <taxon>Stachybotryaceae</taxon>
        <taxon>Stachybotrys</taxon>
    </lineage>
</organism>
<keyword evidence="2" id="KW-0732">Signal</keyword>
<keyword evidence="4" id="KW-1015">Disulfide bond</keyword>
<keyword evidence="7" id="KW-1185">Reference proteome</keyword>
<keyword evidence="3 5" id="KW-0378">Hydrolase</keyword>
<dbReference type="OrthoDB" id="3039123at2759"/>
<dbReference type="PANTHER" id="PTHR33938:SF13">
    <property type="entry name" value="CARBOXYLIC ESTER HYDROLASE"/>
    <property type="match status" value="1"/>
</dbReference>
<dbReference type="InterPro" id="IPR011118">
    <property type="entry name" value="Tannase/feruloyl_esterase"/>
</dbReference>
<comment type="similarity">
    <text evidence="5">Belongs to the tannase family.</text>
</comment>
<evidence type="ECO:0000256" key="3">
    <source>
        <dbReference type="ARBA" id="ARBA00022801"/>
    </source>
</evidence>
<dbReference type="GO" id="GO:0052689">
    <property type="term" value="F:carboxylic ester hydrolase activity"/>
    <property type="evidence" value="ECO:0007669"/>
    <property type="project" value="UniProtKB-KW"/>
</dbReference>
<dbReference type="Proteomes" id="UP000028045">
    <property type="component" value="Unassembled WGS sequence"/>
</dbReference>
<sequence>MIAFQGLADNAIVPKPLEEYYEQVSDTVDDVRSFYRLFEIPGLGHCGGGRSGLPIHLFDDLKAWVENGIVPESSPVTITNLEGRTEERIICPYPEKPELDQDCGDSGNRDCWLCV</sequence>
<proteinExistence type="inferred from homology"/>
<accession>A0A084AUV4</accession>
<name>A0A084AUV4_STACB</name>
<evidence type="ECO:0000313" key="7">
    <source>
        <dbReference type="Proteomes" id="UP000028045"/>
    </source>
</evidence>
<dbReference type="EC" id="3.1.1.-" evidence="5"/>
<evidence type="ECO:0000313" key="6">
    <source>
        <dbReference type="EMBL" id="KEY69083.1"/>
    </source>
</evidence>
<keyword evidence="1" id="KW-0719">Serine esterase</keyword>
<evidence type="ECO:0000256" key="1">
    <source>
        <dbReference type="ARBA" id="ARBA00022487"/>
    </source>
</evidence>
<gene>
    <name evidence="6" type="ORF">S7711_09935</name>
</gene>
<reference evidence="6 7" key="1">
    <citation type="journal article" date="2014" name="BMC Genomics">
        <title>Comparative genome sequencing reveals chemotype-specific gene clusters in the toxigenic black mold Stachybotrys.</title>
        <authorList>
            <person name="Semeiks J."/>
            <person name="Borek D."/>
            <person name="Otwinowski Z."/>
            <person name="Grishin N.V."/>
        </authorList>
    </citation>
    <scope>NUCLEOTIDE SEQUENCE [LARGE SCALE GENOMIC DNA]</scope>
    <source>
        <strain evidence="7">CBS 109288 / IBT 7711</strain>
    </source>
</reference>
<protein>
    <recommendedName>
        <fullName evidence="5">Carboxylic ester hydrolase</fullName>
        <ecNumber evidence="5">3.1.1.-</ecNumber>
    </recommendedName>
</protein>
<dbReference type="EMBL" id="KL648551">
    <property type="protein sequence ID" value="KEY69083.1"/>
    <property type="molecule type" value="Genomic_DNA"/>
</dbReference>
<dbReference type="PANTHER" id="PTHR33938">
    <property type="entry name" value="FERULOYL ESTERASE B-RELATED"/>
    <property type="match status" value="1"/>
</dbReference>
<dbReference type="Pfam" id="PF07519">
    <property type="entry name" value="Tannase"/>
    <property type="match status" value="1"/>
</dbReference>
<evidence type="ECO:0000256" key="5">
    <source>
        <dbReference type="RuleBase" id="RU361238"/>
    </source>
</evidence>